<name>E0IAF3_9BACL</name>
<sequence length="503" mass="56399">MSIRLRLLLSFTAVLAVAIILFMTTSYLISVAITGDMRSISSFYSIHYSLHPLTDEEETIFLDLKYLAKQDPDSLTDDKLLAEYDRKLKMVKAGLVVRHDGEVSYTSPSLGESAMGDYLPPYDAANNAIRSTLNVGNRFFSYAKFDFPFQNGKAGSIYVLRERSPFPELVRTLLPILVLVLLAIMLLTGLLLYRNVTKTIIRPLDVLRRSAEQIKEGDLQFKLEPQSRDEIGQLSLTFEQMRQKLNESIQLQLQYEDNRKQLISNISHDLKTPITTIKGYVEGIRDGLADSPEKLDKYVGTIYAKVTDMGRLVDELLLYSKLDLRREPYSFERVDLAAFIEDAVEESGFELEEQGIRVTLEGERLQDTDVMADRQKLRRVLGNLIQNSVKFMDKPDRSITLRLREEGRATLVVEVTDNGAGIADEALPHIFERFYRAEASRNSRTGGSGLGLAIAKQIIEGHGGTIEAESQLGAGTTMRIRLRKADVGAVASGATQRETGDEA</sequence>
<dbReference type="GO" id="GO:0005886">
    <property type="term" value="C:plasma membrane"/>
    <property type="evidence" value="ECO:0007669"/>
    <property type="project" value="UniProtKB-SubCell"/>
</dbReference>
<dbReference type="InterPro" id="IPR050398">
    <property type="entry name" value="HssS/ArlS-like"/>
</dbReference>
<dbReference type="EMBL" id="AEDD01000006">
    <property type="protein sequence ID" value="EFM10730.1"/>
    <property type="molecule type" value="Genomic_DNA"/>
</dbReference>
<comment type="subcellular location">
    <subcellularLocation>
        <location evidence="2">Cell membrane</location>
        <topology evidence="2">Multi-pass membrane protein</topology>
    </subcellularLocation>
</comment>
<dbReference type="AlphaFoldDB" id="E0IAF3"/>
<dbReference type="Pfam" id="PF00672">
    <property type="entry name" value="HAMP"/>
    <property type="match status" value="1"/>
</dbReference>
<dbReference type="SMART" id="SM00387">
    <property type="entry name" value="HATPase_c"/>
    <property type="match status" value="1"/>
</dbReference>
<proteinExistence type="predicted"/>
<evidence type="ECO:0000256" key="4">
    <source>
        <dbReference type="ARBA" id="ARBA00022475"/>
    </source>
</evidence>
<dbReference type="eggNOG" id="COG5002">
    <property type="taxonomic scope" value="Bacteria"/>
</dbReference>
<comment type="catalytic activity">
    <reaction evidence="1">
        <text>ATP + protein L-histidine = ADP + protein N-phospho-L-histidine.</text>
        <dbReference type="EC" id="2.7.13.3"/>
    </reaction>
</comment>
<evidence type="ECO:0000256" key="2">
    <source>
        <dbReference type="ARBA" id="ARBA00004651"/>
    </source>
</evidence>
<organism evidence="17 18">
    <name type="scientific">Paenibacillus curdlanolyticus YK9</name>
    <dbReference type="NCBI Taxonomy" id="717606"/>
    <lineage>
        <taxon>Bacteria</taxon>
        <taxon>Bacillati</taxon>
        <taxon>Bacillota</taxon>
        <taxon>Bacilli</taxon>
        <taxon>Bacillales</taxon>
        <taxon>Paenibacillaceae</taxon>
        <taxon>Paenibacillus</taxon>
    </lineage>
</organism>
<dbReference type="SUPFAM" id="SSF47384">
    <property type="entry name" value="Homodimeric domain of signal transducing histidine kinase"/>
    <property type="match status" value="1"/>
</dbReference>
<dbReference type="InterPro" id="IPR003661">
    <property type="entry name" value="HisK_dim/P_dom"/>
</dbReference>
<dbReference type="EC" id="2.7.13.3" evidence="3"/>
<evidence type="ECO:0000313" key="18">
    <source>
        <dbReference type="Proteomes" id="UP000005387"/>
    </source>
</evidence>
<dbReference type="STRING" id="717606.PaecuDRAFT_2642"/>
<dbReference type="SMART" id="SM00388">
    <property type="entry name" value="HisKA"/>
    <property type="match status" value="1"/>
</dbReference>
<keyword evidence="7 14" id="KW-0812">Transmembrane</keyword>
<reference evidence="17 18" key="1">
    <citation type="submission" date="2010-07" db="EMBL/GenBank/DDBJ databases">
        <title>The draft genome of Paenibacillus curdlanolyticus YK9.</title>
        <authorList>
            <consortium name="US DOE Joint Genome Institute (JGI-PGF)"/>
            <person name="Lucas S."/>
            <person name="Copeland A."/>
            <person name="Lapidus A."/>
            <person name="Cheng J.-F."/>
            <person name="Bruce D."/>
            <person name="Goodwin L."/>
            <person name="Pitluck S."/>
            <person name="Land M.L."/>
            <person name="Hauser L."/>
            <person name="Chang Y.-J."/>
            <person name="Jeffries C."/>
            <person name="Anderson I.J."/>
            <person name="Johnson E."/>
            <person name="Loganathan U."/>
            <person name="Mulhopadhyay B."/>
            <person name="Kyrpides N."/>
            <person name="Woyke T.J."/>
        </authorList>
    </citation>
    <scope>NUCLEOTIDE SEQUENCE [LARGE SCALE GENOMIC DNA]</scope>
    <source>
        <strain evidence="17 18">YK9</strain>
    </source>
</reference>
<keyword evidence="6" id="KW-0808">Transferase</keyword>
<dbReference type="CDD" id="cd00082">
    <property type="entry name" value="HisKA"/>
    <property type="match status" value="1"/>
</dbReference>
<keyword evidence="5" id="KW-0597">Phosphoprotein</keyword>
<evidence type="ECO:0000259" key="15">
    <source>
        <dbReference type="PROSITE" id="PS50109"/>
    </source>
</evidence>
<feature type="transmembrane region" description="Helical" evidence="14">
    <location>
        <begin position="173"/>
        <end position="193"/>
    </location>
</feature>
<evidence type="ECO:0000256" key="10">
    <source>
        <dbReference type="ARBA" id="ARBA00022840"/>
    </source>
</evidence>
<dbReference type="SMART" id="SM00304">
    <property type="entry name" value="HAMP"/>
    <property type="match status" value="1"/>
</dbReference>
<dbReference type="PANTHER" id="PTHR45528">
    <property type="entry name" value="SENSOR HISTIDINE KINASE CPXA"/>
    <property type="match status" value="1"/>
</dbReference>
<evidence type="ECO:0000313" key="17">
    <source>
        <dbReference type="EMBL" id="EFM10730.1"/>
    </source>
</evidence>
<keyword evidence="13 14" id="KW-0472">Membrane</keyword>
<keyword evidence="9 17" id="KW-0418">Kinase</keyword>
<evidence type="ECO:0000256" key="13">
    <source>
        <dbReference type="ARBA" id="ARBA00023136"/>
    </source>
</evidence>
<evidence type="ECO:0000256" key="6">
    <source>
        <dbReference type="ARBA" id="ARBA00022679"/>
    </source>
</evidence>
<dbReference type="InterPro" id="IPR004358">
    <property type="entry name" value="Sig_transdc_His_kin-like_C"/>
</dbReference>
<evidence type="ECO:0000256" key="7">
    <source>
        <dbReference type="ARBA" id="ARBA00022692"/>
    </source>
</evidence>
<keyword evidence="10" id="KW-0067">ATP-binding</keyword>
<feature type="transmembrane region" description="Helical" evidence="14">
    <location>
        <begin position="7"/>
        <end position="29"/>
    </location>
</feature>
<dbReference type="InterPro" id="IPR003660">
    <property type="entry name" value="HAMP_dom"/>
</dbReference>
<keyword evidence="8" id="KW-0547">Nucleotide-binding</keyword>
<evidence type="ECO:0000256" key="3">
    <source>
        <dbReference type="ARBA" id="ARBA00012438"/>
    </source>
</evidence>
<dbReference type="InterPro" id="IPR036097">
    <property type="entry name" value="HisK_dim/P_sf"/>
</dbReference>
<evidence type="ECO:0000259" key="16">
    <source>
        <dbReference type="PROSITE" id="PS50885"/>
    </source>
</evidence>
<dbReference type="Pfam" id="PF02518">
    <property type="entry name" value="HATPase_c"/>
    <property type="match status" value="1"/>
</dbReference>
<keyword evidence="11 14" id="KW-1133">Transmembrane helix</keyword>
<protein>
    <recommendedName>
        <fullName evidence="3">histidine kinase</fullName>
        <ecNumber evidence="3">2.7.13.3</ecNumber>
    </recommendedName>
</protein>
<dbReference type="GO" id="GO:0005524">
    <property type="term" value="F:ATP binding"/>
    <property type="evidence" value="ECO:0007669"/>
    <property type="project" value="UniProtKB-KW"/>
</dbReference>
<evidence type="ECO:0000256" key="11">
    <source>
        <dbReference type="ARBA" id="ARBA00022989"/>
    </source>
</evidence>
<evidence type="ECO:0000256" key="14">
    <source>
        <dbReference type="SAM" id="Phobius"/>
    </source>
</evidence>
<gene>
    <name evidence="17" type="ORF">PaecuDRAFT_2642</name>
</gene>
<dbReference type="Proteomes" id="UP000005387">
    <property type="component" value="Unassembled WGS sequence"/>
</dbReference>
<dbReference type="Pfam" id="PF00512">
    <property type="entry name" value="HisKA"/>
    <property type="match status" value="1"/>
</dbReference>
<dbReference type="Gene3D" id="3.30.565.10">
    <property type="entry name" value="Histidine kinase-like ATPase, C-terminal domain"/>
    <property type="match status" value="1"/>
</dbReference>
<dbReference type="SUPFAM" id="SSF158472">
    <property type="entry name" value="HAMP domain-like"/>
    <property type="match status" value="1"/>
</dbReference>
<evidence type="ECO:0000256" key="12">
    <source>
        <dbReference type="ARBA" id="ARBA00023012"/>
    </source>
</evidence>
<keyword evidence="18" id="KW-1185">Reference proteome</keyword>
<dbReference type="PROSITE" id="PS50885">
    <property type="entry name" value="HAMP"/>
    <property type="match status" value="1"/>
</dbReference>
<dbReference type="CDD" id="cd00075">
    <property type="entry name" value="HATPase"/>
    <property type="match status" value="1"/>
</dbReference>
<dbReference type="Gene3D" id="1.10.287.130">
    <property type="match status" value="1"/>
</dbReference>
<dbReference type="InterPro" id="IPR005467">
    <property type="entry name" value="His_kinase_dom"/>
</dbReference>
<dbReference type="FunFam" id="1.10.287.130:FF:000001">
    <property type="entry name" value="Two-component sensor histidine kinase"/>
    <property type="match status" value="1"/>
</dbReference>
<keyword evidence="12" id="KW-0902">Two-component regulatory system</keyword>
<evidence type="ECO:0000256" key="5">
    <source>
        <dbReference type="ARBA" id="ARBA00022553"/>
    </source>
</evidence>
<dbReference type="PRINTS" id="PR00344">
    <property type="entry name" value="BCTRLSENSOR"/>
</dbReference>
<evidence type="ECO:0000256" key="8">
    <source>
        <dbReference type="ARBA" id="ARBA00022741"/>
    </source>
</evidence>
<dbReference type="CDD" id="cd06225">
    <property type="entry name" value="HAMP"/>
    <property type="match status" value="1"/>
</dbReference>
<dbReference type="InterPro" id="IPR003594">
    <property type="entry name" value="HATPase_dom"/>
</dbReference>
<dbReference type="PANTHER" id="PTHR45528:SF1">
    <property type="entry name" value="SENSOR HISTIDINE KINASE CPXA"/>
    <property type="match status" value="1"/>
</dbReference>
<feature type="domain" description="HAMP" evidence="16">
    <location>
        <begin position="198"/>
        <end position="250"/>
    </location>
</feature>
<dbReference type="FunFam" id="3.30.565.10:FF:000006">
    <property type="entry name" value="Sensor histidine kinase WalK"/>
    <property type="match status" value="1"/>
</dbReference>
<dbReference type="PROSITE" id="PS50109">
    <property type="entry name" value="HIS_KIN"/>
    <property type="match status" value="1"/>
</dbReference>
<dbReference type="GO" id="GO:0000155">
    <property type="term" value="F:phosphorelay sensor kinase activity"/>
    <property type="evidence" value="ECO:0007669"/>
    <property type="project" value="InterPro"/>
</dbReference>
<dbReference type="InterPro" id="IPR036890">
    <property type="entry name" value="HATPase_C_sf"/>
</dbReference>
<feature type="domain" description="Histidine kinase" evidence="15">
    <location>
        <begin position="265"/>
        <end position="486"/>
    </location>
</feature>
<accession>E0IAF3</accession>
<dbReference type="OrthoDB" id="335833at2"/>
<keyword evidence="4" id="KW-1003">Cell membrane</keyword>
<dbReference type="Gene3D" id="6.10.340.10">
    <property type="match status" value="1"/>
</dbReference>
<dbReference type="RefSeq" id="WP_006038632.1">
    <property type="nucleotide sequence ID" value="NZ_AEDD01000006.1"/>
</dbReference>
<dbReference type="SUPFAM" id="SSF55874">
    <property type="entry name" value="ATPase domain of HSP90 chaperone/DNA topoisomerase II/histidine kinase"/>
    <property type="match status" value="1"/>
</dbReference>
<evidence type="ECO:0000256" key="1">
    <source>
        <dbReference type="ARBA" id="ARBA00000085"/>
    </source>
</evidence>
<evidence type="ECO:0000256" key="9">
    <source>
        <dbReference type="ARBA" id="ARBA00022777"/>
    </source>
</evidence>